<dbReference type="SUPFAM" id="SSF56059">
    <property type="entry name" value="Glutathione synthetase ATP-binding domain-like"/>
    <property type="match status" value="1"/>
</dbReference>
<keyword evidence="3" id="KW-0547">Nucleotide-binding</keyword>
<accession>A0A1V5T1B2</accession>
<dbReference type="InterPro" id="IPR011761">
    <property type="entry name" value="ATP-grasp"/>
</dbReference>
<reference evidence="5" key="1">
    <citation type="submission" date="2017-02" db="EMBL/GenBank/DDBJ databases">
        <title>Delving into the versatile metabolic prowess of the omnipresent phylum Bacteroidetes.</title>
        <authorList>
            <person name="Nobu M.K."/>
            <person name="Mei R."/>
            <person name="Narihiro T."/>
            <person name="Kuroda K."/>
            <person name="Liu W.-T."/>
        </authorList>
    </citation>
    <scope>NUCLEOTIDE SEQUENCE</scope>
    <source>
        <strain evidence="5">ADurb.Bin276</strain>
    </source>
</reference>
<dbReference type="GO" id="GO:0005524">
    <property type="term" value="F:ATP binding"/>
    <property type="evidence" value="ECO:0007669"/>
    <property type="project" value="UniProtKB-UniRule"/>
</dbReference>
<dbReference type="Gene3D" id="3.30.1490.20">
    <property type="entry name" value="ATP-grasp fold, A domain"/>
    <property type="match status" value="1"/>
</dbReference>
<proteinExistence type="inferred from homology"/>
<dbReference type="Gene3D" id="3.30.470.20">
    <property type="entry name" value="ATP-grasp fold, B domain"/>
    <property type="match status" value="1"/>
</dbReference>
<dbReference type="InterPro" id="IPR013815">
    <property type="entry name" value="ATP_grasp_subdomain_1"/>
</dbReference>
<dbReference type="Proteomes" id="UP000485569">
    <property type="component" value="Unassembled WGS sequence"/>
</dbReference>
<dbReference type="EMBL" id="MWBQ01000037">
    <property type="protein sequence ID" value="OQA60414.1"/>
    <property type="molecule type" value="Genomic_DNA"/>
</dbReference>
<evidence type="ECO:0000313" key="5">
    <source>
        <dbReference type="EMBL" id="OQA60414.1"/>
    </source>
</evidence>
<keyword evidence="3" id="KW-0067">ATP-binding</keyword>
<protein>
    <submittedName>
        <fullName evidence="5">D-alanine--D-alanine ligase</fullName>
        <ecNumber evidence="5">6.3.2.4</ecNumber>
    </submittedName>
</protein>
<evidence type="ECO:0000256" key="3">
    <source>
        <dbReference type="PROSITE-ProRule" id="PRU00409"/>
    </source>
</evidence>
<gene>
    <name evidence="5" type="primary">ddl_1</name>
    <name evidence="5" type="ORF">BWY41_00635</name>
</gene>
<dbReference type="PANTHER" id="PTHR23132">
    <property type="entry name" value="D-ALANINE--D-ALANINE LIGASE"/>
    <property type="match status" value="1"/>
</dbReference>
<dbReference type="PANTHER" id="PTHR23132:SF23">
    <property type="entry name" value="D-ALANINE--D-ALANINE LIGASE B"/>
    <property type="match status" value="1"/>
</dbReference>
<dbReference type="GO" id="GO:0046872">
    <property type="term" value="F:metal ion binding"/>
    <property type="evidence" value="ECO:0007669"/>
    <property type="project" value="InterPro"/>
</dbReference>
<dbReference type="EC" id="6.3.2.4" evidence="5"/>
<dbReference type="AlphaFoldDB" id="A0A1V5T1B2"/>
<evidence type="ECO:0000259" key="4">
    <source>
        <dbReference type="PROSITE" id="PS50975"/>
    </source>
</evidence>
<comment type="similarity">
    <text evidence="1">Belongs to the D-alanine--D-alanine ligase family.</text>
</comment>
<comment type="caution">
    <text evidence="5">The sequence shown here is derived from an EMBL/GenBank/DDBJ whole genome shotgun (WGS) entry which is preliminary data.</text>
</comment>
<keyword evidence="2 5" id="KW-0436">Ligase</keyword>
<dbReference type="GO" id="GO:0008716">
    <property type="term" value="F:D-alanine-D-alanine ligase activity"/>
    <property type="evidence" value="ECO:0007669"/>
    <property type="project" value="UniProtKB-EC"/>
</dbReference>
<dbReference type="PROSITE" id="PS50975">
    <property type="entry name" value="ATP_GRASP"/>
    <property type="match status" value="1"/>
</dbReference>
<organism evidence="5">
    <name type="scientific">Candidatus Atribacter allofermentans</name>
    <dbReference type="NCBI Taxonomy" id="1852833"/>
    <lineage>
        <taxon>Bacteria</taxon>
        <taxon>Pseudomonadati</taxon>
        <taxon>Atribacterota</taxon>
        <taxon>Atribacteria</taxon>
        <taxon>Atribacterales</taxon>
        <taxon>Atribacteraceae</taxon>
        <taxon>Atribacter</taxon>
    </lineage>
</organism>
<evidence type="ECO:0000256" key="2">
    <source>
        <dbReference type="ARBA" id="ARBA00022598"/>
    </source>
</evidence>
<dbReference type="InterPro" id="IPR011095">
    <property type="entry name" value="Dala_Dala_lig_C"/>
</dbReference>
<name>A0A1V5T1B2_9BACT</name>
<dbReference type="Pfam" id="PF07478">
    <property type="entry name" value="Dala_Dala_lig_C"/>
    <property type="match status" value="1"/>
</dbReference>
<sequence>MSIKKILITFSKKIFEEREKNFYSNRLDLHGKTVSMVIEALTQKGWDCHQLNVDVPLAELVPSLSNQNANFVFNLAVCSAEIYDQAFLPSLLDALNIPYLGSNSTIHSFCLDRSLTKLSLRGIGIPTTSSIQWSPGDLLPDSLAYPYIIKSRFRNYCLKLSSDSIVNDQESLLKKAEEVFNQTGEKVLIEKFVEGREMVIGLWGNGNNPEVLPIMELNLSREKPLYDAEIESKKGYVDDISCPAKLSDEHKTMLESMAIKIFRELNLKDFSTFHLIFDQKENLPLFFEINALPLLHYKHSAFPEMCSHRGVDYRSMVQKLLQIAMERIRHERN</sequence>
<evidence type="ECO:0000256" key="1">
    <source>
        <dbReference type="ARBA" id="ARBA00010871"/>
    </source>
</evidence>
<feature type="domain" description="ATP-grasp" evidence="4">
    <location>
        <begin position="117"/>
        <end position="322"/>
    </location>
</feature>